<dbReference type="EMBL" id="UINC01101304">
    <property type="protein sequence ID" value="SVC62007.1"/>
    <property type="molecule type" value="Genomic_DNA"/>
</dbReference>
<gene>
    <name evidence="1" type="ORF">METZ01_LOCUS314861</name>
</gene>
<organism evidence="1">
    <name type="scientific">marine metagenome</name>
    <dbReference type="NCBI Taxonomy" id="408172"/>
    <lineage>
        <taxon>unclassified sequences</taxon>
        <taxon>metagenomes</taxon>
        <taxon>ecological metagenomes</taxon>
    </lineage>
</organism>
<feature type="non-terminal residue" evidence="1">
    <location>
        <position position="82"/>
    </location>
</feature>
<dbReference type="Pfam" id="PF00348">
    <property type="entry name" value="polyprenyl_synt"/>
    <property type="match status" value="1"/>
</dbReference>
<dbReference type="InterPro" id="IPR000092">
    <property type="entry name" value="Polyprenyl_synt"/>
</dbReference>
<dbReference type="Gene3D" id="1.10.600.10">
    <property type="entry name" value="Farnesyl Diphosphate Synthase"/>
    <property type="match status" value="1"/>
</dbReference>
<proteinExistence type="predicted"/>
<accession>A0A382NNV7</accession>
<dbReference type="GO" id="GO:0004659">
    <property type="term" value="F:prenyltransferase activity"/>
    <property type="evidence" value="ECO:0007669"/>
    <property type="project" value="InterPro"/>
</dbReference>
<sequence>MKNLLSEMLIPINQEYEKFDQYFTDSMLSDVKLINSVVRYIAKRKGKRFRPRLCLLSAKLCGEINENTYRASALIEMIHVAT</sequence>
<name>A0A382NNV7_9ZZZZ</name>
<evidence type="ECO:0000313" key="1">
    <source>
        <dbReference type="EMBL" id="SVC62007.1"/>
    </source>
</evidence>
<dbReference type="InterPro" id="IPR008949">
    <property type="entry name" value="Isoprenoid_synthase_dom_sf"/>
</dbReference>
<reference evidence="1" key="1">
    <citation type="submission" date="2018-05" db="EMBL/GenBank/DDBJ databases">
        <authorList>
            <person name="Lanie J.A."/>
            <person name="Ng W.-L."/>
            <person name="Kazmierczak K.M."/>
            <person name="Andrzejewski T.M."/>
            <person name="Davidsen T.M."/>
            <person name="Wayne K.J."/>
            <person name="Tettelin H."/>
            <person name="Glass J.I."/>
            <person name="Rusch D."/>
            <person name="Podicherti R."/>
            <person name="Tsui H.-C.T."/>
            <person name="Winkler M.E."/>
        </authorList>
    </citation>
    <scope>NUCLEOTIDE SEQUENCE</scope>
</reference>
<dbReference type="AlphaFoldDB" id="A0A382NNV7"/>
<dbReference type="SUPFAM" id="SSF48576">
    <property type="entry name" value="Terpenoid synthases"/>
    <property type="match status" value="1"/>
</dbReference>
<evidence type="ECO:0008006" key="2">
    <source>
        <dbReference type="Google" id="ProtNLM"/>
    </source>
</evidence>
<protein>
    <recommendedName>
        <fullName evidence="2">Polyprenyl synthetase</fullName>
    </recommendedName>
</protein>
<dbReference type="GO" id="GO:0008299">
    <property type="term" value="P:isoprenoid biosynthetic process"/>
    <property type="evidence" value="ECO:0007669"/>
    <property type="project" value="InterPro"/>
</dbReference>